<keyword evidence="5" id="KW-0009">Actin-binding</keyword>
<dbReference type="GO" id="GO:0051015">
    <property type="term" value="F:actin filament binding"/>
    <property type="evidence" value="ECO:0007669"/>
    <property type="project" value="InterPro"/>
</dbReference>
<keyword evidence="4" id="KW-0963">Cytoplasm</keyword>
<dbReference type="InterPro" id="IPR006077">
    <property type="entry name" value="Vinculin/catenin"/>
</dbReference>
<proteinExistence type="inferred from homology"/>
<dbReference type="InterPro" id="IPR036723">
    <property type="entry name" value="Alpha-catenin/vinculin-like_sf"/>
</dbReference>
<dbReference type="AlphaFoldDB" id="A0A922S7X1"/>
<dbReference type="GO" id="GO:0005737">
    <property type="term" value="C:cytoplasm"/>
    <property type="evidence" value="ECO:0007669"/>
    <property type="project" value="UniProtKB-SubCell"/>
</dbReference>
<dbReference type="GO" id="GO:0007155">
    <property type="term" value="P:cell adhesion"/>
    <property type="evidence" value="ECO:0007669"/>
    <property type="project" value="InterPro"/>
</dbReference>
<evidence type="ECO:0000256" key="4">
    <source>
        <dbReference type="ARBA" id="ARBA00022490"/>
    </source>
</evidence>
<evidence type="ECO:0000256" key="2">
    <source>
        <dbReference type="ARBA" id="ARBA00008376"/>
    </source>
</evidence>
<comment type="caution">
    <text evidence="6">The sequence shown here is derived from an EMBL/GenBank/DDBJ whole genome shotgun (WGS) entry which is preliminary data.</text>
</comment>
<evidence type="ECO:0000313" key="7">
    <source>
        <dbReference type="Proteomes" id="UP000814243"/>
    </source>
</evidence>
<gene>
    <name evidence="6" type="ORF">HF086_003048</name>
</gene>
<evidence type="ECO:0000256" key="1">
    <source>
        <dbReference type="ARBA" id="ARBA00004496"/>
    </source>
</evidence>
<dbReference type="PANTHER" id="PTHR46180">
    <property type="entry name" value="VINCULIN"/>
    <property type="match status" value="1"/>
</dbReference>
<dbReference type="GO" id="GO:0071944">
    <property type="term" value="C:cell periphery"/>
    <property type="evidence" value="ECO:0007669"/>
    <property type="project" value="UniProtKB-ARBA"/>
</dbReference>
<evidence type="ECO:0000256" key="3">
    <source>
        <dbReference type="ARBA" id="ARBA00014125"/>
    </source>
</evidence>
<reference evidence="6" key="1">
    <citation type="journal article" date="2021" name="G3 (Bethesda)">
        <title>Genome and transcriptome analysis of the beet armyworm Spodoptera exigua reveals targets for pest control. .</title>
        <authorList>
            <person name="Simon S."/>
            <person name="Breeschoten T."/>
            <person name="Jansen H.J."/>
            <person name="Dirks R.P."/>
            <person name="Schranz M.E."/>
            <person name="Ros V.I.D."/>
        </authorList>
    </citation>
    <scope>NUCLEOTIDE SEQUENCE</scope>
    <source>
        <strain evidence="6">TB_SE_WUR_2020</strain>
    </source>
</reference>
<evidence type="ECO:0000313" key="6">
    <source>
        <dbReference type="EMBL" id="KAH9628216.1"/>
    </source>
</evidence>
<sequence>MQKHTYLCEDAIRNNDSQKMVDNTSAIARLANRVLLVGGAERENTEDASFARSLGAAQQRLQAAIAPAVRCAKAVALGDRAHAAAWRAANAEVP</sequence>
<evidence type="ECO:0000256" key="5">
    <source>
        <dbReference type="ARBA" id="ARBA00023203"/>
    </source>
</evidence>
<comment type="subcellular location">
    <subcellularLocation>
        <location evidence="1">Cytoplasm</location>
    </subcellularLocation>
</comment>
<accession>A0A922S7X1</accession>
<dbReference type="Pfam" id="PF01044">
    <property type="entry name" value="Vinculin"/>
    <property type="match status" value="1"/>
</dbReference>
<name>A0A922S7X1_SPOEX</name>
<dbReference type="InterPro" id="IPR017997">
    <property type="entry name" value="Vinculin"/>
</dbReference>
<comment type="similarity">
    <text evidence="2">Belongs to the vinculin/alpha-catenin family.</text>
</comment>
<dbReference type="Gene3D" id="1.20.120.230">
    <property type="entry name" value="Alpha-catenin/vinculin-like"/>
    <property type="match status" value="1"/>
</dbReference>
<dbReference type="EMBL" id="JACEFF010000923">
    <property type="protein sequence ID" value="KAH9628216.1"/>
    <property type="molecule type" value="Genomic_DNA"/>
</dbReference>
<organism evidence="6 7">
    <name type="scientific">Spodoptera exigua</name>
    <name type="common">Beet armyworm</name>
    <name type="synonym">Noctua fulgens</name>
    <dbReference type="NCBI Taxonomy" id="7107"/>
    <lineage>
        <taxon>Eukaryota</taxon>
        <taxon>Metazoa</taxon>
        <taxon>Ecdysozoa</taxon>
        <taxon>Arthropoda</taxon>
        <taxon>Hexapoda</taxon>
        <taxon>Insecta</taxon>
        <taxon>Pterygota</taxon>
        <taxon>Neoptera</taxon>
        <taxon>Endopterygota</taxon>
        <taxon>Lepidoptera</taxon>
        <taxon>Glossata</taxon>
        <taxon>Ditrysia</taxon>
        <taxon>Noctuoidea</taxon>
        <taxon>Noctuidae</taxon>
        <taxon>Amphipyrinae</taxon>
        <taxon>Spodoptera</taxon>
    </lineage>
</organism>
<dbReference type="SUPFAM" id="SSF47220">
    <property type="entry name" value="alpha-catenin/vinculin-like"/>
    <property type="match status" value="1"/>
</dbReference>
<protein>
    <recommendedName>
        <fullName evidence="3">Vinculin</fullName>
    </recommendedName>
</protein>
<dbReference type="Proteomes" id="UP000814243">
    <property type="component" value="Unassembled WGS sequence"/>
</dbReference>